<proteinExistence type="predicted"/>
<dbReference type="EMBL" id="BGZK01001961">
    <property type="protein sequence ID" value="GBP88842.1"/>
    <property type="molecule type" value="Genomic_DNA"/>
</dbReference>
<protein>
    <submittedName>
        <fullName evidence="1">Uncharacterized protein</fullName>
    </submittedName>
</protein>
<evidence type="ECO:0000313" key="2">
    <source>
        <dbReference type="Proteomes" id="UP000299102"/>
    </source>
</evidence>
<keyword evidence="2" id="KW-1185">Reference proteome</keyword>
<organism evidence="1 2">
    <name type="scientific">Eumeta variegata</name>
    <name type="common">Bagworm moth</name>
    <name type="synonym">Eumeta japonica</name>
    <dbReference type="NCBI Taxonomy" id="151549"/>
    <lineage>
        <taxon>Eukaryota</taxon>
        <taxon>Metazoa</taxon>
        <taxon>Ecdysozoa</taxon>
        <taxon>Arthropoda</taxon>
        <taxon>Hexapoda</taxon>
        <taxon>Insecta</taxon>
        <taxon>Pterygota</taxon>
        <taxon>Neoptera</taxon>
        <taxon>Endopterygota</taxon>
        <taxon>Lepidoptera</taxon>
        <taxon>Glossata</taxon>
        <taxon>Ditrysia</taxon>
        <taxon>Tineoidea</taxon>
        <taxon>Psychidae</taxon>
        <taxon>Oiketicinae</taxon>
        <taxon>Eumeta</taxon>
    </lineage>
</organism>
<accession>A0A4C1ZNE1</accession>
<sequence length="133" mass="14238">MTPPGLGLCLTIVIESESVLTGPCPCGSKAGSALALVDILGKSTKNQANTGKETDCHARARSGLKSALNAPVRAVLFLCISLSSTDRSETLSCHVEISSYYLKSLTHLSGGIGRKIYQTDNWRPGRRSELFER</sequence>
<name>A0A4C1ZNE1_EUMVA</name>
<dbReference type="AlphaFoldDB" id="A0A4C1ZNE1"/>
<comment type="caution">
    <text evidence="1">The sequence shown here is derived from an EMBL/GenBank/DDBJ whole genome shotgun (WGS) entry which is preliminary data.</text>
</comment>
<dbReference type="Proteomes" id="UP000299102">
    <property type="component" value="Unassembled WGS sequence"/>
</dbReference>
<gene>
    <name evidence="1" type="ORF">EVAR_65835_1</name>
</gene>
<evidence type="ECO:0000313" key="1">
    <source>
        <dbReference type="EMBL" id="GBP88842.1"/>
    </source>
</evidence>
<reference evidence="1 2" key="1">
    <citation type="journal article" date="2019" name="Commun. Biol.">
        <title>The bagworm genome reveals a unique fibroin gene that provides high tensile strength.</title>
        <authorList>
            <person name="Kono N."/>
            <person name="Nakamura H."/>
            <person name="Ohtoshi R."/>
            <person name="Tomita M."/>
            <person name="Numata K."/>
            <person name="Arakawa K."/>
        </authorList>
    </citation>
    <scope>NUCLEOTIDE SEQUENCE [LARGE SCALE GENOMIC DNA]</scope>
</reference>